<evidence type="ECO:0000313" key="2">
    <source>
        <dbReference type="EMBL" id="MDR9899992.1"/>
    </source>
</evidence>
<feature type="transmembrane region" description="Helical" evidence="1">
    <location>
        <begin position="21"/>
        <end position="46"/>
    </location>
</feature>
<gene>
    <name evidence="2" type="ORF">G7B40_036380</name>
</gene>
<evidence type="ECO:0000313" key="3">
    <source>
        <dbReference type="Proteomes" id="UP000667802"/>
    </source>
</evidence>
<dbReference type="Proteomes" id="UP000667802">
    <property type="component" value="Unassembled WGS sequence"/>
</dbReference>
<name>A0AAP5IFY7_9CYAN</name>
<keyword evidence="1" id="KW-0812">Transmembrane</keyword>
<keyword evidence="1" id="KW-0472">Membrane</keyword>
<comment type="caution">
    <text evidence="2">The sequence shown here is derived from an EMBL/GenBank/DDBJ whole genome shotgun (WGS) entry which is preliminary data.</text>
</comment>
<sequence>MKKVCAIDMVQLTSPVMKPNLLRFLTVCLLTLVVLSPALGVISLVWMHHLDFIATQHLLYAVKDAQQLSTNRENTTIYVLVCLMFFAPISLCSGIALHNRYVLYRAAVLRRQVEILEKLWQRNTYPEEIYL</sequence>
<evidence type="ECO:0000256" key="1">
    <source>
        <dbReference type="SAM" id="Phobius"/>
    </source>
</evidence>
<organism evidence="2 3">
    <name type="scientific">Aetokthonos hydrillicola Thurmond2011</name>
    <dbReference type="NCBI Taxonomy" id="2712845"/>
    <lineage>
        <taxon>Bacteria</taxon>
        <taxon>Bacillati</taxon>
        <taxon>Cyanobacteriota</taxon>
        <taxon>Cyanophyceae</taxon>
        <taxon>Nostocales</taxon>
        <taxon>Hapalosiphonaceae</taxon>
        <taxon>Aetokthonos</taxon>
    </lineage>
</organism>
<keyword evidence="1" id="KW-1133">Transmembrane helix</keyword>
<dbReference type="EMBL" id="JAALHA020000029">
    <property type="protein sequence ID" value="MDR9899992.1"/>
    <property type="molecule type" value="Genomic_DNA"/>
</dbReference>
<reference evidence="3" key="1">
    <citation type="journal article" date="2021" name="Science">
        <title>Hunting the eagle killer: A cyanobacterial neurotoxin causes vacuolar myelinopathy.</title>
        <authorList>
            <person name="Breinlinger S."/>
            <person name="Phillips T.J."/>
            <person name="Haram B.N."/>
            <person name="Mares J."/>
            <person name="Martinez Yerena J.A."/>
            <person name="Hrouzek P."/>
            <person name="Sobotka R."/>
            <person name="Henderson W.M."/>
            <person name="Schmieder P."/>
            <person name="Williams S.M."/>
            <person name="Lauderdale J.D."/>
            <person name="Wilde H.D."/>
            <person name="Gerrin W."/>
            <person name="Kust A."/>
            <person name="Washington J.W."/>
            <person name="Wagner C."/>
            <person name="Geier B."/>
            <person name="Liebeke M."/>
            <person name="Enke H."/>
            <person name="Niedermeyer T.H.J."/>
            <person name="Wilde S.B."/>
        </authorList>
    </citation>
    <scope>NUCLEOTIDE SEQUENCE [LARGE SCALE GENOMIC DNA]</scope>
    <source>
        <strain evidence="3">Thurmond2011</strain>
    </source>
</reference>
<accession>A0AAP5IFY7</accession>
<feature type="transmembrane region" description="Helical" evidence="1">
    <location>
        <begin position="77"/>
        <end position="97"/>
    </location>
</feature>
<dbReference type="RefSeq" id="WP_208340831.1">
    <property type="nucleotide sequence ID" value="NZ_CAWQFN010000747.1"/>
</dbReference>
<protein>
    <submittedName>
        <fullName evidence="2">Uncharacterized protein</fullName>
    </submittedName>
</protein>
<proteinExistence type="predicted"/>
<keyword evidence="3" id="KW-1185">Reference proteome</keyword>
<dbReference type="AlphaFoldDB" id="A0AAP5IFY7"/>